<accession>A0ABP8F8T0</accession>
<proteinExistence type="predicted"/>
<evidence type="ECO:0000313" key="3">
    <source>
        <dbReference type="Proteomes" id="UP001501844"/>
    </source>
</evidence>
<gene>
    <name evidence="2" type="ORF">GCM10023183_05880</name>
</gene>
<evidence type="ECO:0008006" key="4">
    <source>
        <dbReference type="Google" id="ProtNLM"/>
    </source>
</evidence>
<organism evidence="2 3">
    <name type="scientific">Nibribacter koreensis</name>
    <dbReference type="NCBI Taxonomy" id="1084519"/>
    <lineage>
        <taxon>Bacteria</taxon>
        <taxon>Pseudomonadati</taxon>
        <taxon>Bacteroidota</taxon>
        <taxon>Cytophagia</taxon>
        <taxon>Cytophagales</taxon>
        <taxon>Hymenobacteraceae</taxon>
        <taxon>Nibribacter</taxon>
    </lineage>
</organism>
<dbReference type="Proteomes" id="UP001501844">
    <property type="component" value="Unassembled WGS sequence"/>
</dbReference>
<name>A0ABP8F8T0_9BACT</name>
<reference evidence="3" key="1">
    <citation type="journal article" date="2019" name="Int. J. Syst. Evol. Microbiol.">
        <title>The Global Catalogue of Microorganisms (GCM) 10K type strain sequencing project: providing services to taxonomists for standard genome sequencing and annotation.</title>
        <authorList>
            <consortium name="The Broad Institute Genomics Platform"/>
            <consortium name="The Broad Institute Genome Sequencing Center for Infectious Disease"/>
            <person name="Wu L."/>
            <person name="Ma J."/>
        </authorList>
    </citation>
    <scope>NUCLEOTIDE SEQUENCE [LARGE SCALE GENOMIC DNA]</scope>
    <source>
        <strain evidence="3">JCM 17917</strain>
    </source>
</reference>
<sequence>MALLAASLFTSCKAACPINSCQTRMVHRHGEQEFRGMPWYKKQNPRIGEKLDKPSKEVQKEMTKKKSKKKRKD</sequence>
<keyword evidence="3" id="KW-1185">Reference proteome</keyword>
<dbReference type="EMBL" id="BAABGX010000001">
    <property type="protein sequence ID" value="GAA4297851.1"/>
    <property type="molecule type" value="Genomic_DNA"/>
</dbReference>
<comment type="caution">
    <text evidence="2">The sequence shown here is derived from an EMBL/GenBank/DDBJ whole genome shotgun (WGS) entry which is preliminary data.</text>
</comment>
<protein>
    <recommendedName>
        <fullName evidence="4">Secreted protein</fullName>
    </recommendedName>
</protein>
<evidence type="ECO:0000313" key="2">
    <source>
        <dbReference type="EMBL" id="GAA4297851.1"/>
    </source>
</evidence>
<evidence type="ECO:0000256" key="1">
    <source>
        <dbReference type="SAM" id="MobiDB-lite"/>
    </source>
</evidence>
<feature type="region of interest" description="Disordered" evidence="1">
    <location>
        <begin position="36"/>
        <end position="73"/>
    </location>
</feature>
<feature type="compositionally biased region" description="Basic and acidic residues" evidence="1">
    <location>
        <begin position="47"/>
        <end position="64"/>
    </location>
</feature>